<feature type="transmembrane region" description="Helical" evidence="8">
    <location>
        <begin position="76"/>
        <end position="94"/>
    </location>
</feature>
<evidence type="ECO:0000256" key="2">
    <source>
        <dbReference type="ARBA" id="ARBA00022475"/>
    </source>
</evidence>
<evidence type="ECO:0000313" key="11">
    <source>
        <dbReference type="Proteomes" id="UP000824093"/>
    </source>
</evidence>
<reference evidence="10" key="2">
    <citation type="journal article" date="2021" name="PeerJ">
        <title>Extensive microbial diversity within the chicken gut microbiome revealed by metagenomics and culture.</title>
        <authorList>
            <person name="Gilroy R."/>
            <person name="Ravi A."/>
            <person name="Getino M."/>
            <person name="Pursley I."/>
            <person name="Horton D.L."/>
            <person name="Alikhan N.F."/>
            <person name="Baker D."/>
            <person name="Gharbi K."/>
            <person name="Hall N."/>
            <person name="Watson M."/>
            <person name="Adriaenssens E.M."/>
            <person name="Foster-Nyarko E."/>
            <person name="Jarju S."/>
            <person name="Secka A."/>
            <person name="Antonio M."/>
            <person name="Oren A."/>
            <person name="Chaudhuri R.R."/>
            <person name="La Ragione R."/>
            <person name="Hildebrand F."/>
            <person name="Pallen M.J."/>
        </authorList>
    </citation>
    <scope>NUCLEOTIDE SEQUENCE</scope>
    <source>
        <strain evidence="10">CHK195-15760</strain>
    </source>
</reference>
<dbReference type="InterPro" id="IPR050297">
    <property type="entry name" value="LipidA_mod_glycosyltrf_83"/>
</dbReference>
<name>A0A9D1M1Y1_9FIRM</name>
<sequence length="485" mass="56737">MKNHIKQIHISIIVLTFVLLLLGVFNQNLWFDEAYSVGLANQNWGNLIISGAYDVHPILYYMFLKVFTMIFGNSMIAFRIFSVIPIVLLSIFSYTHIRKEFGEKVGAYFAFILLFLPVTFHYGTQIRMYSLSMLFLAITAFYAYKAYKENERQRKNWILFAVFSVLSAYTHYLGLVTIGMINLTLLYFIIRYKRELLKKWFIYGIIQFIAYLPGLLIFAFQSSKVAKGFWISVNYPNIFMEIVEFFFKDTINSPIPAIFGLVVFVYTLLRLHTLYMQDKEKIRPILAALWICGLVIGISLLVSLFRPIFIPRYMLPMSSLAIFALAYTLSNDERKWIKGVICIGLIALSIWNGYTYWNSAYSEENQKPFAEVRDQVQDQDIFIYTTIGPGSLMAMEFNENQQYFYNKDHWDVEVAYGAFKPQMECIETLKELEDYHGRIWVIDSAYTNLYDELKQTEGYSLTKETVSFYHPFSGDTFKISLFEKK</sequence>
<dbReference type="AlphaFoldDB" id="A0A9D1M1Y1"/>
<evidence type="ECO:0000259" key="9">
    <source>
        <dbReference type="Pfam" id="PF13231"/>
    </source>
</evidence>
<comment type="subcellular location">
    <subcellularLocation>
        <location evidence="1">Cell membrane</location>
        <topology evidence="1">Multi-pass membrane protein</topology>
    </subcellularLocation>
</comment>
<feature type="transmembrane region" description="Helical" evidence="8">
    <location>
        <begin position="200"/>
        <end position="220"/>
    </location>
</feature>
<feature type="domain" description="Glycosyltransferase RgtA/B/C/D-like" evidence="9">
    <location>
        <begin position="56"/>
        <end position="207"/>
    </location>
</feature>
<comment type="caution">
    <text evidence="10">The sequence shown here is derived from an EMBL/GenBank/DDBJ whole genome shotgun (WGS) entry which is preliminary data.</text>
</comment>
<feature type="transmembrane region" description="Helical" evidence="8">
    <location>
        <begin position="128"/>
        <end position="145"/>
    </location>
</feature>
<accession>A0A9D1M1Y1</accession>
<keyword evidence="2" id="KW-1003">Cell membrane</keyword>
<feature type="transmembrane region" description="Helical" evidence="8">
    <location>
        <begin position="12"/>
        <end position="31"/>
    </location>
</feature>
<dbReference type="PANTHER" id="PTHR33908">
    <property type="entry name" value="MANNOSYLTRANSFERASE YKCB-RELATED"/>
    <property type="match status" value="1"/>
</dbReference>
<evidence type="ECO:0000256" key="7">
    <source>
        <dbReference type="ARBA" id="ARBA00023136"/>
    </source>
</evidence>
<evidence type="ECO:0000256" key="8">
    <source>
        <dbReference type="SAM" id="Phobius"/>
    </source>
</evidence>
<feature type="transmembrane region" description="Helical" evidence="8">
    <location>
        <begin position="336"/>
        <end position="357"/>
    </location>
</feature>
<gene>
    <name evidence="10" type="ORF">IAB70_06135</name>
</gene>
<feature type="transmembrane region" description="Helical" evidence="8">
    <location>
        <begin position="106"/>
        <end position="123"/>
    </location>
</feature>
<reference evidence="10" key="1">
    <citation type="submission" date="2020-10" db="EMBL/GenBank/DDBJ databases">
        <authorList>
            <person name="Gilroy R."/>
        </authorList>
    </citation>
    <scope>NUCLEOTIDE SEQUENCE</scope>
    <source>
        <strain evidence="10">CHK195-15760</strain>
    </source>
</reference>
<evidence type="ECO:0000256" key="3">
    <source>
        <dbReference type="ARBA" id="ARBA00022676"/>
    </source>
</evidence>
<evidence type="ECO:0000256" key="1">
    <source>
        <dbReference type="ARBA" id="ARBA00004651"/>
    </source>
</evidence>
<dbReference type="GO" id="GO:0005886">
    <property type="term" value="C:plasma membrane"/>
    <property type="evidence" value="ECO:0007669"/>
    <property type="project" value="UniProtKB-SubCell"/>
</dbReference>
<evidence type="ECO:0000256" key="5">
    <source>
        <dbReference type="ARBA" id="ARBA00022692"/>
    </source>
</evidence>
<evidence type="ECO:0000313" key="10">
    <source>
        <dbReference type="EMBL" id="HIU52171.1"/>
    </source>
</evidence>
<proteinExistence type="predicted"/>
<organism evidence="10 11">
    <name type="scientific">Candidatus Merdicola faecigallinarum</name>
    <dbReference type="NCBI Taxonomy" id="2840862"/>
    <lineage>
        <taxon>Bacteria</taxon>
        <taxon>Bacillati</taxon>
        <taxon>Bacillota</taxon>
        <taxon>Clostridia</taxon>
        <taxon>Candidatus Merdicola</taxon>
    </lineage>
</organism>
<evidence type="ECO:0000256" key="4">
    <source>
        <dbReference type="ARBA" id="ARBA00022679"/>
    </source>
</evidence>
<dbReference type="InterPro" id="IPR038731">
    <property type="entry name" value="RgtA/B/C-like"/>
</dbReference>
<keyword evidence="7 8" id="KW-0472">Membrane</keyword>
<evidence type="ECO:0000256" key="6">
    <source>
        <dbReference type="ARBA" id="ARBA00022989"/>
    </source>
</evidence>
<feature type="transmembrane region" description="Helical" evidence="8">
    <location>
        <begin position="255"/>
        <end position="273"/>
    </location>
</feature>
<protein>
    <submittedName>
        <fullName evidence="10">Glycosyltransferase family 39 protein</fullName>
    </submittedName>
</protein>
<keyword evidence="5 8" id="KW-0812">Transmembrane</keyword>
<feature type="transmembrane region" description="Helical" evidence="8">
    <location>
        <begin position="285"/>
        <end position="304"/>
    </location>
</feature>
<keyword evidence="6 8" id="KW-1133">Transmembrane helix</keyword>
<dbReference type="GO" id="GO:0009103">
    <property type="term" value="P:lipopolysaccharide biosynthetic process"/>
    <property type="evidence" value="ECO:0007669"/>
    <property type="project" value="UniProtKB-ARBA"/>
</dbReference>
<dbReference type="EMBL" id="DVNH01000047">
    <property type="protein sequence ID" value="HIU52171.1"/>
    <property type="molecule type" value="Genomic_DNA"/>
</dbReference>
<keyword evidence="3" id="KW-0328">Glycosyltransferase</keyword>
<dbReference type="GO" id="GO:0016763">
    <property type="term" value="F:pentosyltransferase activity"/>
    <property type="evidence" value="ECO:0007669"/>
    <property type="project" value="TreeGrafter"/>
</dbReference>
<feature type="transmembrane region" description="Helical" evidence="8">
    <location>
        <begin position="310"/>
        <end position="329"/>
    </location>
</feature>
<dbReference type="Proteomes" id="UP000824093">
    <property type="component" value="Unassembled WGS sequence"/>
</dbReference>
<keyword evidence="4" id="KW-0808">Transferase</keyword>
<dbReference type="PANTHER" id="PTHR33908:SF11">
    <property type="entry name" value="MEMBRANE PROTEIN"/>
    <property type="match status" value="1"/>
</dbReference>
<dbReference type="Pfam" id="PF13231">
    <property type="entry name" value="PMT_2"/>
    <property type="match status" value="1"/>
</dbReference>
<feature type="transmembrane region" description="Helical" evidence="8">
    <location>
        <begin position="157"/>
        <end position="188"/>
    </location>
</feature>